<sequence>MHPLNLRLIATATVFCALPAFAQDAAPNEPLPPTTVEDLPPAGEAPVDAIAPISDVAPDGGMPDATATRLNCNFTSQCTDGACEESSYPGTLTVMSDGAGLAEAEWEDDLGPMAFSAVLAEGIVRAYSTENSSEDSSDLLQHMMTVDTDRNAVYTVQETYPVRAISYTGSCEVAQ</sequence>
<organism evidence="2 3">
    <name type="scientific">Paracoccus denitrificans</name>
    <dbReference type="NCBI Taxonomy" id="266"/>
    <lineage>
        <taxon>Bacteria</taxon>
        <taxon>Pseudomonadati</taxon>
        <taxon>Pseudomonadota</taxon>
        <taxon>Alphaproteobacteria</taxon>
        <taxon>Rhodobacterales</taxon>
        <taxon>Paracoccaceae</taxon>
        <taxon>Paracoccus</taxon>
    </lineage>
</organism>
<evidence type="ECO:0000313" key="3">
    <source>
        <dbReference type="Proteomes" id="UP000315344"/>
    </source>
</evidence>
<dbReference type="EMBL" id="VAFL01000001">
    <property type="protein sequence ID" value="TKW68715.1"/>
    <property type="molecule type" value="Genomic_DNA"/>
</dbReference>
<name>A0A533ICW2_PARDE</name>
<evidence type="ECO:0000256" key="1">
    <source>
        <dbReference type="SAM" id="SignalP"/>
    </source>
</evidence>
<feature type="signal peptide" evidence="1">
    <location>
        <begin position="1"/>
        <end position="22"/>
    </location>
</feature>
<reference evidence="2 3" key="1">
    <citation type="journal article" date="2017" name="Nat. Commun.">
        <title>In situ click chemistry generation of cyclooxygenase-2 inhibitors.</title>
        <authorList>
            <person name="Bhardwaj A."/>
            <person name="Kaur J."/>
            <person name="Wuest M."/>
            <person name="Wuest F."/>
        </authorList>
    </citation>
    <scope>NUCLEOTIDE SEQUENCE [LARGE SCALE GENOMIC DNA]</scope>
    <source>
        <strain evidence="2">S2_012_000_R3_94</strain>
    </source>
</reference>
<accession>A0A533ICW2</accession>
<keyword evidence="1" id="KW-0732">Signal</keyword>
<comment type="caution">
    <text evidence="2">The sequence shown here is derived from an EMBL/GenBank/DDBJ whole genome shotgun (WGS) entry which is preliminary data.</text>
</comment>
<feature type="chain" id="PRO_5021758937" description="Lipoprotein" evidence="1">
    <location>
        <begin position="23"/>
        <end position="175"/>
    </location>
</feature>
<evidence type="ECO:0008006" key="4">
    <source>
        <dbReference type="Google" id="ProtNLM"/>
    </source>
</evidence>
<gene>
    <name evidence="2" type="ORF">DI616_01615</name>
</gene>
<protein>
    <recommendedName>
        <fullName evidence="4">Lipoprotein</fullName>
    </recommendedName>
</protein>
<dbReference type="AlphaFoldDB" id="A0A533ICW2"/>
<evidence type="ECO:0000313" key="2">
    <source>
        <dbReference type="EMBL" id="TKW68715.1"/>
    </source>
</evidence>
<dbReference type="Proteomes" id="UP000315344">
    <property type="component" value="Unassembled WGS sequence"/>
</dbReference>
<proteinExistence type="predicted"/>